<accession>A0A1F4XTI7</accession>
<comment type="caution">
    <text evidence="1">The sequence shown here is derived from an EMBL/GenBank/DDBJ whole genome shotgun (WGS) entry which is preliminary data.</text>
</comment>
<organism evidence="1 2">
    <name type="scientific">Candidatus Adlerbacteria bacterium RIFCSPHIGHO2_12_FULL_53_18</name>
    <dbReference type="NCBI Taxonomy" id="1797242"/>
    <lineage>
        <taxon>Bacteria</taxon>
        <taxon>Candidatus Adleribacteriota</taxon>
    </lineage>
</organism>
<dbReference type="Proteomes" id="UP000178091">
    <property type="component" value="Unassembled WGS sequence"/>
</dbReference>
<proteinExistence type="predicted"/>
<evidence type="ECO:0000313" key="2">
    <source>
        <dbReference type="Proteomes" id="UP000178091"/>
    </source>
</evidence>
<dbReference type="EMBL" id="MEWW01000005">
    <property type="protein sequence ID" value="OGC85039.1"/>
    <property type="molecule type" value="Genomic_DNA"/>
</dbReference>
<evidence type="ECO:0000313" key="1">
    <source>
        <dbReference type="EMBL" id="OGC85039.1"/>
    </source>
</evidence>
<dbReference type="AlphaFoldDB" id="A0A1F4XTI7"/>
<reference evidence="1 2" key="1">
    <citation type="journal article" date="2016" name="Nat. Commun.">
        <title>Thousands of microbial genomes shed light on interconnected biogeochemical processes in an aquifer system.</title>
        <authorList>
            <person name="Anantharaman K."/>
            <person name="Brown C.T."/>
            <person name="Hug L.A."/>
            <person name="Sharon I."/>
            <person name="Castelle C.J."/>
            <person name="Probst A.J."/>
            <person name="Thomas B.C."/>
            <person name="Singh A."/>
            <person name="Wilkins M.J."/>
            <person name="Karaoz U."/>
            <person name="Brodie E.L."/>
            <person name="Williams K.H."/>
            <person name="Hubbard S.S."/>
            <person name="Banfield J.F."/>
        </authorList>
    </citation>
    <scope>NUCLEOTIDE SEQUENCE [LARGE SCALE GENOMIC DNA]</scope>
</reference>
<sequence>MFRVNQLNGFGVGAAKSISTANTASWNGASSTITIPSEKWAGDLCIIFNYAQGGTPATVVPSGFTSLANTSGSNIKIIASGKVLSGSETTVTGMTGDNDQGWACQLFRPTGFAFSTFPVNSLVSSSTSGDPPALTVSASGAAVPIIVLAQARSNTGGYTIVDSPVMTQIGGDTAPQAFYTIYDSGDTPQDHSLDMPDAGNHNLIHAFYLTF</sequence>
<name>A0A1F4XTI7_9BACT</name>
<protein>
    <submittedName>
        <fullName evidence="1">Uncharacterized protein</fullName>
    </submittedName>
</protein>
<gene>
    <name evidence="1" type="ORF">A3F55_02115</name>
</gene>